<dbReference type="EMBL" id="LAYJ01000111">
    <property type="protein sequence ID" value="KKI50485.1"/>
    <property type="molecule type" value="Genomic_DNA"/>
</dbReference>
<dbReference type="Proteomes" id="UP000034076">
    <property type="component" value="Unassembled WGS sequence"/>
</dbReference>
<keyword evidence="1" id="KW-0175">Coiled coil</keyword>
<feature type="coiled-coil region" evidence="1">
    <location>
        <begin position="110"/>
        <end position="137"/>
    </location>
</feature>
<reference evidence="3 4" key="1">
    <citation type="submission" date="2015-04" db="EMBL/GenBank/DDBJ databases">
        <title>Draft genome sequence of bacteremic isolate Catabacter hongkongensis type strain HKU16T.</title>
        <authorList>
            <person name="Lau S.K."/>
            <person name="Teng J.L."/>
            <person name="Huang Y."/>
            <person name="Curreem S.O."/>
            <person name="Tsui S.K."/>
            <person name="Woo P.C."/>
        </authorList>
    </citation>
    <scope>NUCLEOTIDE SEQUENCE [LARGE SCALE GENOMIC DNA]</scope>
    <source>
        <strain evidence="3 4">HKU16</strain>
    </source>
</reference>
<protein>
    <submittedName>
        <fullName evidence="3">Uncharacterized protein</fullName>
    </submittedName>
</protein>
<evidence type="ECO:0000256" key="1">
    <source>
        <dbReference type="SAM" id="Coils"/>
    </source>
</evidence>
<evidence type="ECO:0000313" key="4">
    <source>
        <dbReference type="Proteomes" id="UP000034076"/>
    </source>
</evidence>
<feature type="region of interest" description="Disordered" evidence="2">
    <location>
        <begin position="1"/>
        <end position="75"/>
    </location>
</feature>
<dbReference type="OrthoDB" id="2088298at2"/>
<comment type="caution">
    <text evidence="3">The sequence shown here is derived from an EMBL/GenBank/DDBJ whole genome shotgun (WGS) entry which is preliminary data.</text>
</comment>
<evidence type="ECO:0000313" key="3">
    <source>
        <dbReference type="EMBL" id="KKI50485.1"/>
    </source>
</evidence>
<proteinExistence type="predicted"/>
<dbReference type="AlphaFoldDB" id="A0A0M2NJS6"/>
<feature type="compositionally biased region" description="Acidic residues" evidence="2">
    <location>
        <begin position="1"/>
        <end position="23"/>
    </location>
</feature>
<accession>A0A0M2NJS6</accession>
<sequence>MEDMITQEIEDTPAEEMSAEQEADFEKVFDSDTQAADAMKKTEKADRMDNTDISETDIEDASSEENKNASSDNMGVKVFLDGQEYVFSKEEIENQKNTPNEEQRILERLAEQAGISKEELISRAEQAEDEAKCAMRAQQLSGQGYDYEMAEHIARIELENARYKNNPGNDPQMKEKAIVFSGIDEFERMYPDVEDLPDTVVEEIRAGASPVAAYQNYLLEEREQELRALKHEKKNREKLPGSVKGLGVEAEDPFITELMK</sequence>
<feature type="compositionally biased region" description="Basic and acidic residues" evidence="2">
    <location>
        <begin position="38"/>
        <end position="50"/>
    </location>
</feature>
<dbReference type="PATRIC" id="fig|270498.16.peg.3031"/>
<gene>
    <name evidence="3" type="ORF">CHK_2077</name>
</gene>
<name>A0A0M2NJS6_9FIRM</name>
<evidence type="ECO:0000256" key="2">
    <source>
        <dbReference type="SAM" id="MobiDB-lite"/>
    </source>
</evidence>
<dbReference type="STRING" id="270498.CHK_2077"/>
<dbReference type="RefSeq" id="WP_046443927.1">
    <property type="nucleotide sequence ID" value="NZ_LAYJ01000111.1"/>
</dbReference>
<organism evidence="3 4">
    <name type="scientific">Christensenella hongkongensis</name>
    <dbReference type="NCBI Taxonomy" id="270498"/>
    <lineage>
        <taxon>Bacteria</taxon>
        <taxon>Bacillati</taxon>
        <taxon>Bacillota</taxon>
        <taxon>Clostridia</taxon>
        <taxon>Christensenellales</taxon>
        <taxon>Christensenellaceae</taxon>
        <taxon>Christensenella</taxon>
    </lineage>
</organism>
<keyword evidence="4" id="KW-1185">Reference proteome</keyword>
<feature type="compositionally biased region" description="Acidic residues" evidence="2">
    <location>
        <begin position="52"/>
        <end position="63"/>
    </location>
</feature>